<evidence type="ECO:0008006" key="3">
    <source>
        <dbReference type="Google" id="ProtNLM"/>
    </source>
</evidence>
<reference evidence="1 2" key="1">
    <citation type="submission" date="2019-02" db="EMBL/GenBank/DDBJ databases">
        <title>Deep-cultivation of Planctomycetes and their phenomic and genomic characterization uncovers novel biology.</title>
        <authorList>
            <person name="Wiegand S."/>
            <person name="Jogler M."/>
            <person name="Boedeker C."/>
            <person name="Pinto D."/>
            <person name="Vollmers J."/>
            <person name="Rivas-Marin E."/>
            <person name="Kohn T."/>
            <person name="Peeters S.H."/>
            <person name="Heuer A."/>
            <person name="Rast P."/>
            <person name="Oberbeckmann S."/>
            <person name="Bunk B."/>
            <person name="Jeske O."/>
            <person name="Meyerdierks A."/>
            <person name="Storesund J.E."/>
            <person name="Kallscheuer N."/>
            <person name="Luecker S."/>
            <person name="Lage O.M."/>
            <person name="Pohl T."/>
            <person name="Merkel B.J."/>
            <person name="Hornburger P."/>
            <person name="Mueller R.-W."/>
            <person name="Bruemmer F."/>
            <person name="Labrenz M."/>
            <person name="Spormann A.M."/>
            <person name="Op den Camp H."/>
            <person name="Overmann J."/>
            <person name="Amann R."/>
            <person name="Jetten M.S.M."/>
            <person name="Mascher T."/>
            <person name="Medema M.H."/>
            <person name="Devos D.P."/>
            <person name="Kaster A.-K."/>
            <person name="Ovreas L."/>
            <person name="Rohde M."/>
            <person name="Galperin M.Y."/>
            <person name="Jogler C."/>
        </authorList>
    </citation>
    <scope>NUCLEOTIDE SEQUENCE [LARGE SCALE GENOMIC DNA]</scope>
    <source>
        <strain evidence="1 2">K22_7</strain>
    </source>
</reference>
<dbReference type="KEGG" id="rlc:K227x_05840"/>
<sequence>MANNSIIDGLLKARLLVAALGERISEPWWKSQFLTPAGMNIGQRIFPRSTGVAALSSATVAARKDHDDKTGLRSFHLFRFPSSIEHQLVDVANELADWTLPTESTDIVQLLQEMSEGSDIKFSKGPKSLGKITEIQKASTPRDIASLYAASIAKNQRVYPYFEAADDE</sequence>
<evidence type="ECO:0000313" key="1">
    <source>
        <dbReference type="EMBL" id="QDT02212.1"/>
    </source>
</evidence>
<gene>
    <name evidence="1" type="ORF">K227x_05840</name>
</gene>
<organism evidence="1 2">
    <name type="scientific">Rubripirellula lacrimiformis</name>
    <dbReference type="NCBI Taxonomy" id="1930273"/>
    <lineage>
        <taxon>Bacteria</taxon>
        <taxon>Pseudomonadati</taxon>
        <taxon>Planctomycetota</taxon>
        <taxon>Planctomycetia</taxon>
        <taxon>Pirellulales</taxon>
        <taxon>Pirellulaceae</taxon>
        <taxon>Rubripirellula</taxon>
    </lineage>
</organism>
<proteinExistence type="predicted"/>
<dbReference type="Proteomes" id="UP000318538">
    <property type="component" value="Chromosome"/>
</dbReference>
<dbReference type="EMBL" id="CP036525">
    <property type="protein sequence ID" value="QDT02212.1"/>
    <property type="molecule type" value="Genomic_DNA"/>
</dbReference>
<dbReference type="InterPro" id="IPR058690">
    <property type="entry name" value="BrxE"/>
</dbReference>
<keyword evidence="2" id="KW-1185">Reference proteome</keyword>
<protein>
    <recommendedName>
        <fullName evidence="3">BrxE family protein</fullName>
    </recommendedName>
</protein>
<name>A0A517N507_9BACT</name>
<dbReference type="RefSeq" id="WP_145167968.1">
    <property type="nucleotide sequence ID" value="NZ_CP036525.1"/>
</dbReference>
<dbReference type="NCBIfam" id="NF033447">
    <property type="entry name" value="BrxE_fam"/>
    <property type="match status" value="1"/>
</dbReference>
<accession>A0A517N507</accession>
<dbReference type="AlphaFoldDB" id="A0A517N507"/>
<dbReference type="Pfam" id="PF26412">
    <property type="entry name" value="BrxE"/>
    <property type="match status" value="1"/>
</dbReference>
<evidence type="ECO:0000313" key="2">
    <source>
        <dbReference type="Proteomes" id="UP000318538"/>
    </source>
</evidence>
<dbReference type="OrthoDB" id="8566355at2"/>